<dbReference type="Proteomes" id="UP001066455">
    <property type="component" value="Unassembled WGS sequence"/>
</dbReference>
<protein>
    <submittedName>
        <fullName evidence="10">Ger(X)C family spore germination protein</fullName>
    </submittedName>
</protein>
<dbReference type="EMBL" id="JALAXI010000016">
    <property type="protein sequence ID" value="MCY9281886.1"/>
    <property type="molecule type" value="Genomic_DNA"/>
</dbReference>
<evidence type="ECO:0000256" key="1">
    <source>
        <dbReference type="ARBA" id="ARBA00004635"/>
    </source>
</evidence>
<keyword evidence="5" id="KW-0472">Membrane</keyword>
<keyword evidence="3" id="KW-0309">Germination</keyword>
<feature type="domain" description="Spore germination GerAC-like C-terminal" evidence="8">
    <location>
        <begin position="228"/>
        <end position="394"/>
    </location>
</feature>
<accession>A0AA90E5W0</accession>
<proteinExistence type="inferred from homology"/>
<reference evidence="10" key="1">
    <citation type="submission" date="2022-02" db="EMBL/GenBank/DDBJ databases">
        <title>Crop Bioprotection Bacillus Genome Sequencing.</title>
        <authorList>
            <person name="Dunlap C."/>
        </authorList>
    </citation>
    <scope>NUCLEOTIDE SEQUENCE</scope>
    <source>
        <strain evidence="10">T20C14</strain>
    </source>
</reference>
<evidence type="ECO:0000256" key="2">
    <source>
        <dbReference type="ARBA" id="ARBA00007886"/>
    </source>
</evidence>
<evidence type="ECO:0000313" key="10">
    <source>
        <dbReference type="EMBL" id="MCY9281886.1"/>
    </source>
</evidence>
<evidence type="ECO:0000256" key="7">
    <source>
        <dbReference type="ARBA" id="ARBA00023288"/>
    </source>
</evidence>
<dbReference type="GO" id="GO:0009847">
    <property type="term" value="P:spore germination"/>
    <property type="evidence" value="ECO:0007669"/>
    <property type="project" value="InterPro"/>
</dbReference>
<comment type="subcellular location">
    <subcellularLocation>
        <location evidence="1">Membrane</location>
        <topology evidence="1">Lipid-anchor</topology>
    </subcellularLocation>
</comment>
<keyword evidence="6" id="KW-0564">Palmitate</keyword>
<evidence type="ECO:0000256" key="5">
    <source>
        <dbReference type="ARBA" id="ARBA00023136"/>
    </source>
</evidence>
<dbReference type="PANTHER" id="PTHR35789">
    <property type="entry name" value="SPORE GERMINATION PROTEIN B3"/>
    <property type="match status" value="1"/>
</dbReference>
<evidence type="ECO:0000313" key="11">
    <source>
        <dbReference type="Proteomes" id="UP001066455"/>
    </source>
</evidence>
<dbReference type="RefSeq" id="WP_268305891.1">
    <property type="nucleotide sequence ID" value="NZ_JALAJD010000007.1"/>
</dbReference>
<dbReference type="Pfam" id="PF05504">
    <property type="entry name" value="Spore_GerAC"/>
    <property type="match status" value="1"/>
</dbReference>
<dbReference type="InterPro" id="IPR057336">
    <property type="entry name" value="GerAC_N"/>
</dbReference>
<keyword evidence="4" id="KW-0732">Signal</keyword>
<dbReference type="PROSITE" id="PS51257">
    <property type="entry name" value="PROKAR_LIPOPROTEIN"/>
    <property type="match status" value="1"/>
</dbReference>
<dbReference type="InterPro" id="IPR008844">
    <property type="entry name" value="Spore_GerAC-like"/>
</dbReference>
<evidence type="ECO:0000256" key="3">
    <source>
        <dbReference type="ARBA" id="ARBA00022544"/>
    </source>
</evidence>
<comment type="similarity">
    <text evidence="2">Belongs to the GerABKC lipoprotein family.</text>
</comment>
<dbReference type="Pfam" id="PF25198">
    <property type="entry name" value="Spore_GerAC_N"/>
    <property type="match status" value="1"/>
</dbReference>
<dbReference type="InterPro" id="IPR038501">
    <property type="entry name" value="Spore_GerAC_C_sf"/>
</dbReference>
<gene>
    <name evidence="10" type="ORF">MOE73_17625</name>
</gene>
<sequence length="399" mass="44746">MKQSTYKICFLFPIMILFLTGCWSSHEIEEIGLTFAMGFDKGRETALEKKFNKIGGDYPKKNRITLTYQYVNPSAAGAQISGGSSSQKPYINIYETGDSFQQIGSEVSLRQDRPIFSSHLKVIVIAADLLRTYSLKELLDQSLRDNEIRLSTLVLITRGRASDTLELKDGTGKIPAFHLSRIVHNDFKAKKILPPVTLAKLPGMMKGGTSYLLQNIIGVNGEIKYAGAVAINGKTNKLLGFLDEKDLDGIMWIKGQGVGGTVKNYDPKTKKLTAMAVDHLKSEIKPVVKGNRLSFKVNIESEAHLAENWNTTGAAIDKNYLKRKEANASQTVKQLVEQITEKMQKEYKADLAGFGDEVRIQYPSLWRKLKKNWDEVFTEIPIQYDVNITIEEFGSQSRH</sequence>
<dbReference type="InterPro" id="IPR046953">
    <property type="entry name" value="Spore_GerAC-like_C"/>
</dbReference>
<evidence type="ECO:0000256" key="6">
    <source>
        <dbReference type="ARBA" id="ARBA00023139"/>
    </source>
</evidence>
<organism evidence="10 11">
    <name type="scientific">Bacillus haynesii</name>
    <dbReference type="NCBI Taxonomy" id="1925021"/>
    <lineage>
        <taxon>Bacteria</taxon>
        <taxon>Bacillati</taxon>
        <taxon>Bacillota</taxon>
        <taxon>Bacilli</taxon>
        <taxon>Bacillales</taxon>
        <taxon>Bacillaceae</taxon>
        <taxon>Bacillus</taxon>
    </lineage>
</organism>
<evidence type="ECO:0000259" key="9">
    <source>
        <dbReference type="Pfam" id="PF25198"/>
    </source>
</evidence>
<dbReference type="Gene3D" id="3.30.300.210">
    <property type="entry name" value="Nutrient germinant receptor protein C, domain 3"/>
    <property type="match status" value="1"/>
</dbReference>
<keyword evidence="7" id="KW-0449">Lipoprotein</keyword>
<dbReference type="NCBIfam" id="TIGR02887">
    <property type="entry name" value="spore_ger_x_C"/>
    <property type="match status" value="1"/>
</dbReference>
<dbReference type="PANTHER" id="PTHR35789:SF1">
    <property type="entry name" value="SPORE GERMINATION PROTEIN B3"/>
    <property type="match status" value="1"/>
</dbReference>
<dbReference type="GO" id="GO:0016020">
    <property type="term" value="C:membrane"/>
    <property type="evidence" value="ECO:0007669"/>
    <property type="project" value="UniProtKB-SubCell"/>
</dbReference>
<name>A0AA90E5W0_9BACI</name>
<comment type="caution">
    <text evidence="10">The sequence shown here is derived from an EMBL/GenBank/DDBJ whole genome shotgun (WGS) entry which is preliminary data.</text>
</comment>
<feature type="domain" description="Spore germination protein N-terminal" evidence="9">
    <location>
        <begin position="25"/>
        <end position="201"/>
    </location>
</feature>
<evidence type="ECO:0000256" key="4">
    <source>
        <dbReference type="ARBA" id="ARBA00022729"/>
    </source>
</evidence>
<evidence type="ECO:0000259" key="8">
    <source>
        <dbReference type="Pfam" id="PF05504"/>
    </source>
</evidence>
<dbReference type="AlphaFoldDB" id="A0AA90E5W0"/>